<feature type="repeat" description="RCC1" evidence="1">
    <location>
        <begin position="817"/>
        <end position="868"/>
    </location>
</feature>
<dbReference type="Proteomes" id="UP001314205">
    <property type="component" value="Unassembled WGS sequence"/>
</dbReference>
<protein>
    <submittedName>
        <fullName evidence="3">Uncharacterized protein</fullName>
    </submittedName>
</protein>
<feature type="repeat" description="RCC1" evidence="1">
    <location>
        <begin position="1007"/>
        <end position="1078"/>
    </location>
</feature>
<dbReference type="EMBL" id="CAVLGL010000159">
    <property type="protein sequence ID" value="CAK1604331.1"/>
    <property type="molecule type" value="Genomic_DNA"/>
</dbReference>
<dbReference type="InterPro" id="IPR036322">
    <property type="entry name" value="WD40_repeat_dom_sf"/>
</dbReference>
<dbReference type="PROSITE" id="PS50012">
    <property type="entry name" value="RCC1_3"/>
    <property type="match status" value="5"/>
</dbReference>
<dbReference type="InterPro" id="IPR051553">
    <property type="entry name" value="Ran_GTPase-activating"/>
</dbReference>
<evidence type="ECO:0000313" key="4">
    <source>
        <dbReference type="Proteomes" id="UP001314205"/>
    </source>
</evidence>
<dbReference type="InterPro" id="IPR009091">
    <property type="entry name" value="RCC1/BLIP-II"/>
</dbReference>
<feature type="repeat" description="RCC1" evidence="1">
    <location>
        <begin position="869"/>
        <end position="918"/>
    </location>
</feature>
<dbReference type="SUPFAM" id="SSF50978">
    <property type="entry name" value="WD40 repeat-like"/>
    <property type="match status" value="1"/>
</dbReference>
<dbReference type="PANTHER" id="PTHR45982:SF1">
    <property type="entry name" value="REGULATOR OF CHROMOSOME CONDENSATION"/>
    <property type="match status" value="1"/>
</dbReference>
<reference evidence="3 4" key="1">
    <citation type="submission" date="2023-11" db="EMBL/GenBank/DDBJ databases">
        <authorList>
            <person name="Hedman E."/>
            <person name="Englund M."/>
            <person name="Stromberg M."/>
            <person name="Nyberg Akerstrom W."/>
            <person name="Nylinder S."/>
            <person name="Jareborg N."/>
            <person name="Kallberg Y."/>
            <person name="Kronander E."/>
        </authorList>
    </citation>
    <scope>NUCLEOTIDE SEQUENCE [LARGE SCALE GENOMIC DNA]</scope>
</reference>
<evidence type="ECO:0000256" key="1">
    <source>
        <dbReference type="PROSITE-ProRule" id="PRU00235"/>
    </source>
</evidence>
<sequence length="1394" mass="155105">MAQQSETLDFSGLFKLDVLVHLDIVNHSFYEVGLKKFLAFSSDKELVFLYINPQSERFDNVYDWDFIDNPVYCMCFEPSGTWVLIVSDQKVLLVPFLPLFTPENVFDCKWSSTRVSVLPLGDIPEPTSVVWWLTKESENVIIIGSKTGLVTFYSLESQTIVGETKVAGEIFDLQICFDDSLDLLALLISRGQSQQWKLILEHRSLGYNWLQQLRAQNDRERKDGFMSYIKQLSKDKITFFTQGGSKDDKTQTVEYVLKPVEYLPMFRKGSNNWALTAQYVNGRHFLTAFELNEGTLILESPEDDTPSRTLRPHIKKDGLYIQGLWSQRLIYLLRKNELEVHSASFSASVKAEALLGAKKDFSELWSAELIGDVHRAYLMSAKEPPTVAAGWREPTFMCDLHLPRFTLEPCLVVTSCGAYILNTVCEPCEWLVGLIMRGGAGAERAAAALGAPVPALLRAAADMLLSRAKVAPAQYLFSLSQSQPDGWVARLGVFGRMHELSMYKHTGNVGSLGNAAITAKLLAMLLKVGTNSEENFDLDMQFTTLSTVELLELTSTAAAIGLWDLVPLFSICHGHPHLMLSAIKCRSELCRGAIVCLLRHSCLVPILLEENGQWLFDFITEKCNKFDTKLLKCLCLWMSPLQDQLRPVMRDLKQGITSVYTTRMLQFIKTYMHVLCALETRIPCPDIHVEVTMKPETWKNQYTPKRALSCGLGHWAIVDDGNAKIMMTNTPVNTEIIGRVIDVACGRHHTLLLTENGVYSAGDNSFGQLGVGRAWAGAGGDAASSAGAPLHVARRWGAPLRAVAAGHYHSAALDLGGRLYTWGWGVHGQLCLGTIDDHYTPQLVTKFQGRKVLSVGCGACHTVVLMKNGEVWASGAGVFGQLGGGARDKSAVPQRVLLSEPARCLAVGYFHTLVLTAKGQVWCWGASPQQVRASQARRGASPAPSPSSSSSPAPSPSSSSSLAPVPAPAPAPDPHLLPQLVDTRNVRGRILHLAAGWHHSCIVDHLGNVYTWGLNFDGQLGSGDRKQVVIPTEVRLRPESQADNSKANPRTPESEDPNVCTKALVACGGDFTVCIDDDGRIYATGNMNLHVNNDKEKINNRIIMMKTTKRVIKIPASRNKNKFLFQPVDRVELMFPFDIDDLQRRPIESVVNPLQSMGDFKKSSWADDIILILQPWINEEMLVGNPNMVAKLAYHNKMYSQCLKMLLNTLQHGNMNDQLYVTHHEDSDDLNNSRKKDELKIIITNSISKRIKDISMSILNEQPYPVIDANVFQALPCCCDESKYLTKKIITKSVIQITERDLSVNAANIIDKCISIFPVDTGLWEVCFRLSKDFYLDNNLSIQELEKVLRKYMASNATTMAAAIMYSNDCAQYSKILSPKFYLNMCSEVLDTWG</sequence>
<feature type="region of interest" description="Disordered" evidence="2">
    <location>
        <begin position="934"/>
        <end position="978"/>
    </location>
</feature>
<name>A0AAV1M9I2_9NEOP</name>
<dbReference type="InterPro" id="IPR000408">
    <property type="entry name" value="Reg_chr_condens"/>
</dbReference>
<feature type="repeat" description="RCC1" evidence="1">
    <location>
        <begin position="756"/>
        <end position="816"/>
    </location>
</feature>
<feature type="compositionally biased region" description="Pro residues" evidence="2">
    <location>
        <begin position="965"/>
        <end position="975"/>
    </location>
</feature>
<feature type="compositionally biased region" description="Low complexity" evidence="2">
    <location>
        <begin position="940"/>
        <end position="964"/>
    </location>
</feature>
<dbReference type="Gene3D" id="2.130.10.30">
    <property type="entry name" value="Regulator of chromosome condensation 1/beta-lactamase-inhibitor protein II"/>
    <property type="match status" value="2"/>
</dbReference>
<keyword evidence="4" id="KW-1185">Reference proteome</keyword>
<proteinExistence type="predicted"/>
<gene>
    <name evidence="3" type="ORF">PARMNEM_LOCUS22563</name>
</gene>
<feature type="region of interest" description="Disordered" evidence="2">
    <location>
        <begin position="1035"/>
        <end position="1057"/>
    </location>
</feature>
<organism evidence="3 4">
    <name type="scientific">Parnassius mnemosyne</name>
    <name type="common">clouded apollo</name>
    <dbReference type="NCBI Taxonomy" id="213953"/>
    <lineage>
        <taxon>Eukaryota</taxon>
        <taxon>Metazoa</taxon>
        <taxon>Ecdysozoa</taxon>
        <taxon>Arthropoda</taxon>
        <taxon>Hexapoda</taxon>
        <taxon>Insecta</taxon>
        <taxon>Pterygota</taxon>
        <taxon>Neoptera</taxon>
        <taxon>Endopterygota</taxon>
        <taxon>Lepidoptera</taxon>
        <taxon>Glossata</taxon>
        <taxon>Ditrysia</taxon>
        <taxon>Papilionoidea</taxon>
        <taxon>Papilionidae</taxon>
        <taxon>Parnassiinae</taxon>
        <taxon>Parnassini</taxon>
        <taxon>Parnassius</taxon>
        <taxon>Driopa</taxon>
    </lineage>
</organism>
<dbReference type="Pfam" id="PF00415">
    <property type="entry name" value="RCC1"/>
    <property type="match status" value="2"/>
</dbReference>
<evidence type="ECO:0000313" key="3">
    <source>
        <dbReference type="EMBL" id="CAK1604331.1"/>
    </source>
</evidence>
<feature type="repeat" description="RCC1" evidence="1">
    <location>
        <begin position="705"/>
        <end position="756"/>
    </location>
</feature>
<accession>A0AAV1M9I2</accession>
<dbReference type="SUPFAM" id="SSF50985">
    <property type="entry name" value="RCC1/BLIP-II"/>
    <property type="match status" value="2"/>
</dbReference>
<evidence type="ECO:0000256" key="2">
    <source>
        <dbReference type="SAM" id="MobiDB-lite"/>
    </source>
</evidence>
<dbReference type="Pfam" id="PF13540">
    <property type="entry name" value="RCC1_2"/>
    <property type="match status" value="2"/>
</dbReference>
<dbReference type="PROSITE" id="PS00626">
    <property type="entry name" value="RCC1_2"/>
    <property type="match status" value="3"/>
</dbReference>
<dbReference type="PRINTS" id="PR00633">
    <property type="entry name" value="RCCNDNSATION"/>
</dbReference>
<dbReference type="PANTHER" id="PTHR45982">
    <property type="entry name" value="REGULATOR OF CHROMOSOME CONDENSATION"/>
    <property type="match status" value="1"/>
</dbReference>
<comment type="caution">
    <text evidence="3">The sequence shown here is derived from an EMBL/GenBank/DDBJ whole genome shotgun (WGS) entry which is preliminary data.</text>
</comment>